<reference evidence="8" key="1">
    <citation type="submission" date="2016-04" db="EMBL/GenBank/DDBJ databases">
        <authorList>
            <person name="Chen L."/>
            <person name="Zhuang W."/>
            <person name="Wang G."/>
        </authorList>
    </citation>
    <scope>NUCLEOTIDE SEQUENCE [LARGE SCALE GENOMIC DNA]</scope>
    <source>
        <strain evidence="8">208</strain>
    </source>
</reference>
<proteinExistence type="inferred from homology"/>
<sequence length="341" mass="37959">MAWNGFFNSLPELETAHSAFSWPKTNFMSKREAIFLITIVVVVIGGFYYYMKYVFEPAPKQPADVLVANTDAKPAPKPNNNEWRLPGVLKEISANVFSDNDHMACIQDNDGIIFIYNLQSRRIDGKIPFAGNGDYEGLAKVQNSWYVLRSDGFLFEVQEQSGAKPIVTTYDLPLTVENETEALCYDSANNRLLVGVKEKDLTEKDKKGVYGFDLKTKKMSTDAVFYLESPKKENDKDGKKDRDDDDKGKEKKKKKDRSGIKPSGIAIEPGTGDLYILDGPSSRLITADSKGRIKSNVQLDKHTFPQPEGLCFSPGGDLYISSEGGKNGQGVIVKFKPEVTP</sequence>
<dbReference type="GO" id="GO:0005886">
    <property type="term" value="C:plasma membrane"/>
    <property type="evidence" value="ECO:0007669"/>
    <property type="project" value="UniProtKB-SubCell"/>
</dbReference>
<evidence type="ECO:0000256" key="1">
    <source>
        <dbReference type="ARBA" id="ARBA00004236"/>
    </source>
</evidence>
<dbReference type="InterPro" id="IPR009722">
    <property type="entry name" value="YjiK/CarP"/>
</dbReference>
<protein>
    <recommendedName>
        <fullName evidence="9">SMP-30/Gluconolactonase/LRE-like region domain-containing protein</fullName>
    </recommendedName>
</protein>
<dbReference type="Gene3D" id="2.120.10.30">
    <property type="entry name" value="TolB, C-terminal domain"/>
    <property type="match status" value="1"/>
</dbReference>
<organism evidence="7 8">
    <name type="scientific">Niastella populi</name>
    <dbReference type="NCBI Taxonomy" id="550983"/>
    <lineage>
        <taxon>Bacteria</taxon>
        <taxon>Pseudomonadati</taxon>
        <taxon>Bacteroidota</taxon>
        <taxon>Chitinophagia</taxon>
        <taxon>Chitinophagales</taxon>
        <taxon>Chitinophagaceae</taxon>
        <taxon>Niastella</taxon>
    </lineage>
</organism>
<dbReference type="Pfam" id="PF06977">
    <property type="entry name" value="SdiA-regulated"/>
    <property type="match status" value="1"/>
</dbReference>
<dbReference type="Proteomes" id="UP000192276">
    <property type="component" value="Unassembled WGS sequence"/>
</dbReference>
<keyword evidence="6" id="KW-1133">Transmembrane helix</keyword>
<comment type="caution">
    <text evidence="7">The sequence shown here is derived from an EMBL/GenBank/DDBJ whole genome shotgun (WGS) entry which is preliminary data.</text>
</comment>
<evidence type="ECO:0000313" key="8">
    <source>
        <dbReference type="Proteomes" id="UP000192276"/>
    </source>
</evidence>
<dbReference type="AlphaFoldDB" id="A0A1V9FKN1"/>
<evidence type="ECO:0000256" key="4">
    <source>
        <dbReference type="ARBA" id="ARBA00023136"/>
    </source>
</evidence>
<gene>
    <name evidence="7" type="ORF">A4R26_22240</name>
</gene>
<dbReference type="STRING" id="550983.A4R26_22240"/>
<name>A0A1V9FKN1_9BACT</name>
<evidence type="ECO:0000256" key="2">
    <source>
        <dbReference type="ARBA" id="ARBA00009852"/>
    </source>
</evidence>
<evidence type="ECO:0000256" key="5">
    <source>
        <dbReference type="SAM" id="MobiDB-lite"/>
    </source>
</evidence>
<keyword evidence="8" id="KW-1185">Reference proteome</keyword>
<feature type="transmembrane region" description="Helical" evidence="6">
    <location>
        <begin position="33"/>
        <end position="51"/>
    </location>
</feature>
<dbReference type="EMBL" id="LWBP01000186">
    <property type="protein sequence ID" value="OQP58902.1"/>
    <property type="molecule type" value="Genomic_DNA"/>
</dbReference>
<keyword evidence="3" id="KW-1003">Cell membrane</keyword>
<evidence type="ECO:0000256" key="6">
    <source>
        <dbReference type="SAM" id="Phobius"/>
    </source>
</evidence>
<keyword evidence="4 6" id="KW-0472">Membrane</keyword>
<feature type="region of interest" description="Disordered" evidence="5">
    <location>
        <begin position="229"/>
        <end position="266"/>
    </location>
</feature>
<comment type="subcellular location">
    <subcellularLocation>
        <location evidence="1">Cell membrane</location>
    </subcellularLocation>
</comment>
<comment type="similarity">
    <text evidence="2">Belongs to the YjiK family.</text>
</comment>
<evidence type="ECO:0000256" key="3">
    <source>
        <dbReference type="ARBA" id="ARBA00022475"/>
    </source>
</evidence>
<evidence type="ECO:0008006" key="9">
    <source>
        <dbReference type="Google" id="ProtNLM"/>
    </source>
</evidence>
<feature type="compositionally biased region" description="Basic and acidic residues" evidence="5">
    <location>
        <begin position="229"/>
        <end position="249"/>
    </location>
</feature>
<evidence type="ECO:0000313" key="7">
    <source>
        <dbReference type="EMBL" id="OQP58902.1"/>
    </source>
</evidence>
<accession>A0A1V9FKN1</accession>
<keyword evidence="6" id="KW-0812">Transmembrane</keyword>
<dbReference type="InterPro" id="IPR011042">
    <property type="entry name" value="6-blade_b-propeller_TolB-like"/>
</dbReference>
<dbReference type="SUPFAM" id="SSF50956">
    <property type="entry name" value="Thermostable phytase (3-phytase)"/>
    <property type="match status" value="1"/>
</dbReference>